<dbReference type="Gene3D" id="1.20.190.50">
    <property type="match status" value="1"/>
</dbReference>
<dbReference type="EMBL" id="KZ309061">
    <property type="protein sequence ID" value="KAG8236701.1"/>
    <property type="molecule type" value="Genomic_DNA"/>
</dbReference>
<dbReference type="PANTHER" id="PTHR13003:SF2">
    <property type="entry name" value="NUCLEAR PORE COMPLEX PROTEIN NUP107"/>
    <property type="match status" value="1"/>
</dbReference>
<organism evidence="10 11">
    <name type="scientific">Ladona fulva</name>
    <name type="common">Scarce chaser dragonfly</name>
    <name type="synonym">Libellula fulva</name>
    <dbReference type="NCBI Taxonomy" id="123851"/>
    <lineage>
        <taxon>Eukaryota</taxon>
        <taxon>Metazoa</taxon>
        <taxon>Ecdysozoa</taxon>
        <taxon>Arthropoda</taxon>
        <taxon>Hexapoda</taxon>
        <taxon>Insecta</taxon>
        <taxon>Pterygota</taxon>
        <taxon>Palaeoptera</taxon>
        <taxon>Odonata</taxon>
        <taxon>Epiprocta</taxon>
        <taxon>Anisoptera</taxon>
        <taxon>Libelluloidea</taxon>
        <taxon>Libellulidae</taxon>
        <taxon>Ladona</taxon>
    </lineage>
</organism>
<dbReference type="GO" id="GO:0017056">
    <property type="term" value="F:structural constituent of nuclear pore"/>
    <property type="evidence" value="ECO:0007669"/>
    <property type="project" value="UniProtKB-UniRule"/>
</dbReference>
<evidence type="ECO:0000256" key="9">
    <source>
        <dbReference type="RuleBase" id="RU365072"/>
    </source>
</evidence>
<dbReference type="InterPro" id="IPR007252">
    <property type="entry name" value="Nup84/Nup107"/>
</dbReference>
<comment type="subunit">
    <text evidence="9">Part of the nuclear pore complex (NPC).</text>
</comment>
<dbReference type="AlphaFoldDB" id="A0A8K0KK25"/>
<accession>A0A8K0KK25</accession>
<reference evidence="10" key="2">
    <citation type="submission" date="2017-10" db="EMBL/GenBank/DDBJ databases">
        <title>Ladona fulva Genome sequencing and assembly.</title>
        <authorList>
            <person name="Murali S."/>
            <person name="Richards S."/>
            <person name="Bandaranaike D."/>
            <person name="Bellair M."/>
            <person name="Blankenburg K."/>
            <person name="Chao H."/>
            <person name="Dinh H."/>
            <person name="Doddapaneni H."/>
            <person name="Dugan-Rocha S."/>
            <person name="Elkadiri S."/>
            <person name="Gnanaolivu R."/>
            <person name="Hernandez B."/>
            <person name="Skinner E."/>
            <person name="Javaid M."/>
            <person name="Lee S."/>
            <person name="Li M."/>
            <person name="Ming W."/>
            <person name="Munidasa M."/>
            <person name="Muniz J."/>
            <person name="Nguyen L."/>
            <person name="Hughes D."/>
            <person name="Osuji N."/>
            <person name="Pu L.-L."/>
            <person name="Puazo M."/>
            <person name="Qu C."/>
            <person name="Quiroz J."/>
            <person name="Raj R."/>
            <person name="Weissenberger G."/>
            <person name="Xin Y."/>
            <person name="Zou X."/>
            <person name="Han Y."/>
            <person name="Worley K."/>
            <person name="Muzny D."/>
            <person name="Gibbs R."/>
        </authorList>
    </citation>
    <scope>NUCLEOTIDE SEQUENCE</scope>
    <source>
        <strain evidence="10">Sampled in the wild</strain>
    </source>
</reference>
<evidence type="ECO:0000256" key="4">
    <source>
        <dbReference type="ARBA" id="ARBA00022927"/>
    </source>
</evidence>
<dbReference type="Gene3D" id="1.10.3450.20">
    <property type="match status" value="1"/>
</dbReference>
<keyword evidence="11" id="KW-1185">Reference proteome</keyword>
<keyword evidence="7 9" id="KW-0472">Membrane</keyword>
<evidence type="ECO:0000313" key="11">
    <source>
        <dbReference type="Proteomes" id="UP000792457"/>
    </source>
</evidence>
<comment type="function">
    <text evidence="9">Functions as a component of the nuclear pore complex (NPC).</text>
</comment>
<keyword evidence="2 9" id="KW-0813">Transport</keyword>
<comment type="subcellular location">
    <subcellularLocation>
        <location evidence="9">Nucleus</location>
        <location evidence="9">Nuclear pore complex</location>
    </subcellularLocation>
    <subcellularLocation>
        <location evidence="9">Nucleus membrane</location>
    </subcellularLocation>
</comment>
<evidence type="ECO:0000256" key="8">
    <source>
        <dbReference type="ARBA" id="ARBA00023242"/>
    </source>
</evidence>
<dbReference type="FunFam" id="1.10.3450.20:FF:000001">
    <property type="entry name" value="Nuclear pore complex protein"/>
    <property type="match status" value="1"/>
</dbReference>
<evidence type="ECO:0000256" key="5">
    <source>
        <dbReference type="ARBA" id="ARBA00023010"/>
    </source>
</evidence>
<keyword evidence="6 9" id="KW-0906">Nuclear pore complex</keyword>
<evidence type="ECO:0000256" key="2">
    <source>
        <dbReference type="ARBA" id="ARBA00022448"/>
    </source>
</evidence>
<dbReference type="GO" id="GO:0000973">
    <property type="term" value="P:post-transcriptional tethering of RNA polymerase II gene DNA at nuclear periphery"/>
    <property type="evidence" value="ECO:0007669"/>
    <property type="project" value="TreeGrafter"/>
</dbReference>
<dbReference type="OrthoDB" id="3098at2759"/>
<keyword evidence="5 9" id="KW-0811">Translocation</keyword>
<feature type="non-terminal residue" evidence="10">
    <location>
        <position position="1"/>
    </location>
</feature>
<sequence length="844" mass="98081">MESPGFGVWNMRKEKTRGKMDDSLSMLNDLEGIQRKVRESFMDTGMDKDQTMLDASFDNYLTLDRSLNDSLKFNRSITMHPDDFTKAIDKSRVKAAADTHQPWKSVTDNLFMDFFQTMHNNRGEMNIFGQVADFVRNCTDSAKVIEEMRERMDSLGASGLNDELIWLQNEKSIWKLVDCLYKDRLMESVYNKENREILDPTRPLSESEVVINLYRDDALLRQCQLVIDWLEQSAYEEMKIEQMVRPEAFTDHTVGWENTLHQLQNQEQGIPYASSQPLVTSMDPDAPLREQKQLHDLDQEDEVRLARQIFLLLRCGQLGRAQALCCHCGQEWRAATLDGWRLFHDSNYNLPHIPHTQKTQVEGNPNRDIWKLMAWRLAEDERVHPFIRASYGMLCGHLPSLLNVCTTWKDQLWARLRCSVDVIVEGHVRAAAVAPDGERVTLPDDYWKCRMSPEQVFAELISSRDARVRSASQLPFNVVLRCLVLEHIGELMKEAEDWVISRSHPSGVPLPHLLRFLAHLVLFFRQMGSSEETEVENSILRAYVKELMKMQEPYLVAFYVSFLPQDEQVEYYAAFLETIGDVEEKNNCLMLAEKFQLNLDKITKRVVENIRSRESKCVTQELLEEITAEDLEKIRALDFLVFFPSQRAEAIWQGNAIIRYFLASGKLEGANQAFGKIPSDSIKIVLEQYQTGDLVHDLESGRPLSGKVPRRIENSIREYFCFKAYLEAQESFSDWFQHYHNAKPKEPSAPQSTSSFTQRVAMEQQREQYKAEMERWSLGVKLQSKTVISRLYNVLLFPEGWLVDVESSEEMAEIMAAQSLSPENEEKRRRWQQMKDLRELYIPQ</sequence>
<evidence type="ECO:0000256" key="6">
    <source>
        <dbReference type="ARBA" id="ARBA00023132"/>
    </source>
</evidence>
<proteinExistence type="inferred from homology"/>
<evidence type="ECO:0000256" key="7">
    <source>
        <dbReference type="ARBA" id="ARBA00023136"/>
    </source>
</evidence>
<dbReference type="GO" id="GO:0006606">
    <property type="term" value="P:protein import into nucleus"/>
    <property type="evidence" value="ECO:0007669"/>
    <property type="project" value="TreeGrafter"/>
</dbReference>
<comment type="caution">
    <text evidence="10">The sequence shown here is derived from an EMBL/GenBank/DDBJ whole genome shotgun (WGS) entry which is preliminary data.</text>
</comment>
<protein>
    <recommendedName>
        <fullName evidence="9">Nuclear pore complex protein</fullName>
    </recommendedName>
</protein>
<keyword evidence="4" id="KW-0653">Protein transport</keyword>
<comment type="similarity">
    <text evidence="1 9">Belongs to the nucleoporin Nup84/Nup107 family.</text>
</comment>
<name>A0A8K0KK25_LADFU</name>
<dbReference type="Proteomes" id="UP000792457">
    <property type="component" value="Unassembled WGS sequence"/>
</dbReference>
<dbReference type="Pfam" id="PF04121">
    <property type="entry name" value="Nup84_Nup100"/>
    <property type="match status" value="1"/>
</dbReference>
<reference evidence="10" key="1">
    <citation type="submission" date="2013-04" db="EMBL/GenBank/DDBJ databases">
        <authorList>
            <person name="Qu J."/>
            <person name="Murali S.C."/>
            <person name="Bandaranaike D."/>
            <person name="Bellair M."/>
            <person name="Blankenburg K."/>
            <person name="Chao H."/>
            <person name="Dinh H."/>
            <person name="Doddapaneni H."/>
            <person name="Downs B."/>
            <person name="Dugan-Rocha S."/>
            <person name="Elkadiri S."/>
            <person name="Gnanaolivu R.D."/>
            <person name="Hernandez B."/>
            <person name="Javaid M."/>
            <person name="Jayaseelan J.C."/>
            <person name="Lee S."/>
            <person name="Li M."/>
            <person name="Ming W."/>
            <person name="Munidasa M."/>
            <person name="Muniz J."/>
            <person name="Nguyen L."/>
            <person name="Ongeri F."/>
            <person name="Osuji N."/>
            <person name="Pu L.-L."/>
            <person name="Puazo M."/>
            <person name="Qu C."/>
            <person name="Quiroz J."/>
            <person name="Raj R."/>
            <person name="Weissenberger G."/>
            <person name="Xin Y."/>
            <person name="Zou X."/>
            <person name="Han Y."/>
            <person name="Richards S."/>
            <person name="Worley K."/>
            <person name="Muzny D."/>
            <person name="Gibbs R."/>
        </authorList>
    </citation>
    <scope>NUCLEOTIDE SEQUENCE</scope>
    <source>
        <strain evidence="10">Sampled in the wild</strain>
    </source>
</reference>
<dbReference type="PANTHER" id="PTHR13003">
    <property type="entry name" value="NUP107-RELATED"/>
    <property type="match status" value="1"/>
</dbReference>
<gene>
    <name evidence="10" type="ORF">J437_LFUL016880</name>
</gene>
<dbReference type="GO" id="GO:0031080">
    <property type="term" value="C:nuclear pore outer ring"/>
    <property type="evidence" value="ECO:0007669"/>
    <property type="project" value="TreeGrafter"/>
</dbReference>
<dbReference type="GO" id="GO:0031965">
    <property type="term" value="C:nuclear membrane"/>
    <property type="evidence" value="ECO:0007669"/>
    <property type="project" value="UniProtKB-SubCell"/>
</dbReference>
<evidence type="ECO:0000256" key="3">
    <source>
        <dbReference type="ARBA" id="ARBA00022816"/>
    </source>
</evidence>
<keyword evidence="3" id="KW-0509">mRNA transport</keyword>
<keyword evidence="8 9" id="KW-0539">Nucleus</keyword>
<evidence type="ECO:0000313" key="10">
    <source>
        <dbReference type="EMBL" id="KAG8236701.1"/>
    </source>
</evidence>
<dbReference type="GO" id="GO:0006406">
    <property type="term" value="P:mRNA export from nucleus"/>
    <property type="evidence" value="ECO:0007669"/>
    <property type="project" value="TreeGrafter"/>
</dbReference>
<evidence type="ECO:0000256" key="1">
    <source>
        <dbReference type="ARBA" id="ARBA00009510"/>
    </source>
</evidence>